<evidence type="ECO:0000259" key="5">
    <source>
        <dbReference type="PROSITE" id="PS50923"/>
    </source>
</evidence>
<name>A0A0L8HD58_OCTBM</name>
<proteinExistence type="predicted"/>
<dbReference type="PROSITE" id="PS50923">
    <property type="entry name" value="SUSHI"/>
    <property type="match status" value="1"/>
</dbReference>
<comment type="caution">
    <text evidence="2">Lacks conserved residue(s) required for the propagation of feature annotation.</text>
</comment>
<keyword evidence="4" id="KW-0472">Membrane</keyword>
<feature type="region of interest" description="Disordered" evidence="3">
    <location>
        <begin position="140"/>
        <end position="174"/>
    </location>
</feature>
<dbReference type="OrthoDB" id="6102961at2759"/>
<dbReference type="AlphaFoldDB" id="A0A0L8HD58"/>
<organism evidence="6">
    <name type="scientific">Octopus bimaculoides</name>
    <name type="common">California two-spotted octopus</name>
    <dbReference type="NCBI Taxonomy" id="37653"/>
    <lineage>
        <taxon>Eukaryota</taxon>
        <taxon>Metazoa</taxon>
        <taxon>Spiralia</taxon>
        <taxon>Lophotrochozoa</taxon>
        <taxon>Mollusca</taxon>
        <taxon>Cephalopoda</taxon>
        <taxon>Coleoidea</taxon>
        <taxon>Octopodiformes</taxon>
        <taxon>Octopoda</taxon>
        <taxon>Incirrata</taxon>
        <taxon>Octopodidae</taxon>
        <taxon>Octopus</taxon>
    </lineage>
</organism>
<feature type="transmembrane region" description="Helical" evidence="4">
    <location>
        <begin position="91"/>
        <end position="115"/>
    </location>
</feature>
<feature type="domain" description="Sushi" evidence="5">
    <location>
        <begin position="13"/>
        <end position="71"/>
    </location>
</feature>
<gene>
    <name evidence="6" type="ORF">OCBIM_22017248mg</name>
</gene>
<keyword evidence="2" id="KW-0768">Sushi</keyword>
<evidence type="ECO:0000256" key="1">
    <source>
        <dbReference type="ARBA" id="ARBA00023157"/>
    </source>
</evidence>
<evidence type="ECO:0000256" key="3">
    <source>
        <dbReference type="SAM" id="MobiDB-lite"/>
    </source>
</evidence>
<feature type="compositionally biased region" description="Basic and acidic residues" evidence="3">
    <location>
        <begin position="140"/>
        <end position="151"/>
    </location>
</feature>
<dbReference type="InterPro" id="IPR035976">
    <property type="entry name" value="Sushi/SCR/CCP_sf"/>
</dbReference>
<evidence type="ECO:0000256" key="2">
    <source>
        <dbReference type="PROSITE-ProRule" id="PRU00302"/>
    </source>
</evidence>
<evidence type="ECO:0000313" key="6">
    <source>
        <dbReference type="EMBL" id="KOF87236.1"/>
    </source>
</evidence>
<keyword evidence="4" id="KW-1133">Transmembrane helix</keyword>
<sequence length="376" mass="43138">MQQSTRENTKSTMECFPPGNIPNGYIITKSPYYPGSYITFTCSSGFFMVGSPFLKCSVKSIWIGSIPRCVSLDLSTKFNINSSDITLVPRWLLIALFTILGFFLTILMILLFYYYCCRKTSNTFDPRRFKLNEERIKHHLRQDASKKETKSSKCNIPDPKNSSNSLSNSKSNNKEYRRQYCAKSLSNSINSSTVSLESTPIISKQMVERGTMACMPHLYTISMEKSQARRKDHIILKDKNGHCVGYAIPLDTRKWVAESRDEQERSSSMSSMIPYGQNNTDKHEQQILKTRHTTNLTSSYTDHGPHRLKPTVLYIHSNIHQKNIRNSSMNPNTRHRKGVTKEYTFNQGWGILPQAKKLTGWIPHTHPIRNNNTSTQ</sequence>
<dbReference type="InterPro" id="IPR000436">
    <property type="entry name" value="Sushi_SCR_CCP_dom"/>
</dbReference>
<accession>A0A0L8HD58</accession>
<protein>
    <recommendedName>
        <fullName evidence="5">Sushi domain-containing protein</fullName>
    </recommendedName>
</protein>
<feature type="compositionally biased region" description="Low complexity" evidence="3">
    <location>
        <begin position="160"/>
        <end position="171"/>
    </location>
</feature>
<reference evidence="6" key="1">
    <citation type="submission" date="2015-07" db="EMBL/GenBank/DDBJ databases">
        <title>MeaNS - Measles Nucleotide Surveillance Program.</title>
        <authorList>
            <person name="Tran T."/>
            <person name="Druce J."/>
        </authorList>
    </citation>
    <scope>NUCLEOTIDE SEQUENCE</scope>
    <source>
        <strain evidence="6">UCB-OBI-ISO-001</strain>
        <tissue evidence="6">Gonad</tissue>
    </source>
</reference>
<dbReference type="Gene3D" id="2.10.70.10">
    <property type="entry name" value="Complement Module, domain 1"/>
    <property type="match status" value="1"/>
</dbReference>
<dbReference type="CDD" id="cd00033">
    <property type="entry name" value="CCP"/>
    <property type="match status" value="1"/>
</dbReference>
<feature type="disulfide bond" evidence="2">
    <location>
        <begin position="42"/>
        <end position="69"/>
    </location>
</feature>
<keyword evidence="4" id="KW-0812">Transmembrane</keyword>
<dbReference type="Pfam" id="PF00084">
    <property type="entry name" value="Sushi"/>
    <property type="match status" value="1"/>
</dbReference>
<dbReference type="SUPFAM" id="SSF57535">
    <property type="entry name" value="Complement control module/SCR domain"/>
    <property type="match status" value="1"/>
</dbReference>
<dbReference type="EMBL" id="KQ418469">
    <property type="protein sequence ID" value="KOF87236.1"/>
    <property type="molecule type" value="Genomic_DNA"/>
</dbReference>
<evidence type="ECO:0000256" key="4">
    <source>
        <dbReference type="SAM" id="Phobius"/>
    </source>
</evidence>
<keyword evidence="1 2" id="KW-1015">Disulfide bond</keyword>
<dbReference type="SMART" id="SM00032">
    <property type="entry name" value="CCP"/>
    <property type="match status" value="1"/>
</dbReference>